<dbReference type="PANTHER" id="PTHR34477:SF1">
    <property type="entry name" value="UPF0213 PROTEIN YHBQ"/>
    <property type="match status" value="1"/>
</dbReference>
<dbReference type="KEGG" id="nci:NCTC10296_01863"/>
<evidence type="ECO:0000313" key="4">
    <source>
        <dbReference type="Proteomes" id="UP000279284"/>
    </source>
</evidence>
<dbReference type="Gene3D" id="3.40.1440.10">
    <property type="entry name" value="GIY-YIG endonuclease"/>
    <property type="match status" value="1"/>
</dbReference>
<dbReference type="STRING" id="493.BWD07_02955"/>
<dbReference type="Pfam" id="PF01541">
    <property type="entry name" value="GIY-YIG"/>
    <property type="match status" value="1"/>
</dbReference>
<name>A0A448D9R7_9NEIS</name>
<keyword evidence="4" id="KW-1185">Reference proteome</keyword>
<dbReference type="OrthoDB" id="9797095at2"/>
<dbReference type="Proteomes" id="UP000279284">
    <property type="component" value="Chromosome"/>
</dbReference>
<dbReference type="RefSeq" id="WP_085415877.1">
    <property type="nucleotide sequence ID" value="NZ_CAUJPY010000046.1"/>
</dbReference>
<comment type="similarity">
    <text evidence="1">Belongs to the UPF0213 family.</text>
</comment>
<sequence length="101" mass="11212">MPDTAEYRLQKPDTECGDWCVYLILCEGGALYCGISNRPEARFAAHLAGKGAKYTRIRKPLEMRLVSQALSKSSASRLEAKVKQLKAAQKRDLWAALAEVV</sequence>
<feature type="domain" description="GIY-YIG" evidence="2">
    <location>
        <begin position="17"/>
        <end position="92"/>
    </location>
</feature>
<dbReference type="GO" id="GO:0004519">
    <property type="term" value="F:endonuclease activity"/>
    <property type="evidence" value="ECO:0007669"/>
    <property type="project" value="UniProtKB-KW"/>
</dbReference>
<keyword evidence="3" id="KW-0540">Nuclease</keyword>
<reference evidence="3 4" key="1">
    <citation type="submission" date="2018-12" db="EMBL/GenBank/DDBJ databases">
        <authorList>
            <consortium name="Pathogen Informatics"/>
        </authorList>
    </citation>
    <scope>NUCLEOTIDE SEQUENCE [LARGE SCALE GENOMIC DNA]</scope>
    <source>
        <strain evidence="3 4">NCTC10296</strain>
    </source>
</reference>
<dbReference type="PANTHER" id="PTHR34477">
    <property type="entry name" value="UPF0213 PROTEIN YHBQ"/>
    <property type="match status" value="1"/>
</dbReference>
<dbReference type="InterPro" id="IPR035901">
    <property type="entry name" value="GIY-YIG_endonuc_sf"/>
</dbReference>
<dbReference type="InterPro" id="IPR000305">
    <property type="entry name" value="GIY-YIG_endonuc"/>
</dbReference>
<evidence type="ECO:0000256" key="1">
    <source>
        <dbReference type="ARBA" id="ARBA00007435"/>
    </source>
</evidence>
<protein>
    <submittedName>
        <fullName evidence="3">Putative endonuclease</fullName>
    </submittedName>
</protein>
<proteinExistence type="inferred from homology"/>
<accession>A0A448D9R7</accession>
<dbReference type="AlphaFoldDB" id="A0A448D9R7"/>
<dbReference type="EMBL" id="LR134313">
    <property type="protein sequence ID" value="VEF02570.1"/>
    <property type="molecule type" value="Genomic_DNA"/>
</dbReference>
<dbReference type="SUPFAM" id="SSF82771">
    <property type="entry name" value="GIY-YIG endonuclease"/>
    <property type="match status" value="1"/>
</dbReference>
<evidence type="ECO:0000313" key="3">
    <source>
        <dbReference type="EMBL" id="VEF02570.1"/>
    </source>
</evidence>
<dbReference type="PROSITE" id="PS50164">
    <property type="entry name" value="GIY_YIG"/>
    <property type="match status" value="1"/>
</dbReference>
<gene>
    <name evidence="3" type="ORF">NCTC10296_01863</name>
</gene>
<dbReference type="InterPro" id="IPR050190">
    <property type="entry name" value="UPF0213_domain"/>
</dbReference>
<organism evidence="3 4">
    <name type="scientific">Neisseria canis</name>
    <dbReference type="NCBI Taxonomy" id="493"/>
    <lineage>
        <taxon>Bacteria</taxon>
        <taxon>Pseudomonadati</taxon>
        <taxon>Pseudomonadota</taxon>
        <taxon>Betaproteobacteria</taxon>
        <taxon>Neisseriales</taxon>
        <taxon>Neisseriaceae</taxon>
        <taxon>Neisseria</taxon>
    </lineage>
</organism>
<keyword evidence="3" id="KW-0378">Hydrolase</keyword>
<keyword evidence="3" id="KW-0255">Endonuclease</keyword>
<dbReference type="CDD" id="cd10456">
    <property type="entry name" value="GIY-YIG_UPF0213"/>
    <property type="match status" value="1"/>
</dbReference>
<evidence type="ECO:0000259" key="2">
    <source>
        <dbReference type="PROSITE" id="PS50164"/>
    </source>
</evidence>